<sequence length="68" mass="7520">MNGSTIQEKRIGDIAHKQVMAALREILSDPDRGLELRAGFVSRVKKSMRSKEAGKVKNLEEVLANRAA</sequence>
<dbReference type="EMBL" id="MFHP01000001">
    <property type="protein sequence ID" value="OGF73034.1"/>
    <property type="molecule type" value="Genomic_DNA"/>
</dbReference>
<evidence type="ECO:0000313" key="2">
    <source>
        <dbReference type="Proteomes" id="UP000178743"/>
    </source>
</evidence>
<gene>
    <name evidence="1" type="ORF">A3C05_04595</name>
</gene>
<proteinExistence type="predicted"/>
<protein>
    <submittedName>
        <fullName evidence="1">Uncharacterized protein</fullName>
    </submittedName>
</protein>
<reference evidence="1 2" key="1">
    <citation type="journal article" date="2016" name="Nat. Commun.">
        <title>Thousands of microbial genomes shed light on interconnected biogeochemical processes in an aquifer system.</title>
        <authorList>
            <person name="Anantharaman K."/>
            <person name="Brown C.T."/>
            <person name="Hug L.A."/>
            <person name="Sharon I."/>
            <person name="Castelle C.J."/>
            <person name="Probst A.J."/>
            <person name="Thomas B.C."/>
            <person name="Singh A."/>
            <person name="Wilkins M.J."/>
            <person name="Karaoz U."/>
            <person name="Brodie E.L."/>
            <person name="Williams K.H."/>
            <person name="Hubbard S.S."/>
            <person name="Banfield J.F."/>
        </authorList>
    </citation>
    <scope>NUCLEOTIDE SEQUENCE [LARGE SCALE GENOMIC DNA]</scope>
</reference>
<evidence type="ECO:0000313" key="1">
    <source>
        <dbReference type="EMBL" id="OGF73034.1"/>
    </source>
</evidence>
<comment type="caution">
    <text evidence="1">The sequence shown here is derived from an EMBL/GenBank/DDBJ whole genome shotgun (WGS) entry which is preliminary data.</text>
</comment>
<dbReference type="Proteomes" id="UP000178743">
    <property type="component" value="Unassembled WGS sequence"/>
</dbReference>
<organism evidence="1 2">
    <name type="scientific">Candidatus Giovannonibacteria bacterium RIFCSPHIGHO2_02_FULL_45_40</name>
    <dbReference type="NCBI Taxonomy" id="1798337"/>
    <lineage>
        <taxon>Bacteria</taxon>
        <taxon>Candidatus Giovannoniibacteriota</taxon>
    </lineage>
</organism>
<name>A0A1F5WBM6_9BACT</name>
<accession>A0A1F5WBM6</accession>
<dbReference type="AlphaFoldDB" id="A0A1F5WBM6"/>